<dbReference type="RefSeq" id="WP_167468511.1">
    <property type="nucleotide sequence ID" value="NZ_CAJPUX010000004.1"/>
</dbReference>
<reference evidence="1 2" key="1">
    <citation type="submission" date="2018-05" db="EMBL/GenBank/DDBJ databases">
        <title>Genomic Encyclopedia of Type Strains, Phase IV (KMG-V): Genome sequencing to study the core and pangenomes of soil and plant-associated prokaryotes.</title>
        <authorList>
            <person name="Whitman W."/>
        </authorList>
    </citation>
    <scope>NUCLEOTIDE SEQUENCE [LARGE SCALE GENOMIC DNA]</scope>
    <source>
        <strain evidence="1 2">SLV-132</strain>
    </source>
</reference>
<name>A0A316F7T0_9BURK</name>
<proteinExistence type="predicted"/>
<evidence type="ECO:0000313" key="2">
    <source>
        <dbReference type="Proteomes" id="UP000245754"/>
    </source>
</evidence>
<dbReference type="Proteomes" id="UP000245754">
    <property type="component" value="Unassembled WGS sequence"/>
</dbReference>
<accession>A0A316F7T0</accession>
<gene>
    <name evidence="1" type="ORF">C7419_105129</name>
</gene>
<dbReference type="EMBL" id="QGGT01000005">
    <property type="protein sequence ID" value="PWK33135.1"/>
    <property type="molecule type" value="Genomic_DNA"/>
</dbReference>
<keyword evidence="2" id="KW-1185">Reference proteome</keyword>
<protein>
    <submittedName>
        <fullName evidence="1">Uncharacterized protein</fullName>
    </submittedName>
</protein>
<sequence>MNPQTHNRTDAETNRFDQELDIPFGSLEAAAMAELPYTFSQSGTCTRYYNEYFG</sequence>
<evidence type="ECO:0000313" key="1">
    <source>
        <dbReference type="EMBL" id="PWK33135.1"/>
    </source>
</evidence>
<dbReference type="AlphaFoldDB" id="A0A316F7T0"/>
<dbReference type="GeneID" id="98342686"/>
<comment type="caution">
    <text evidence="1">The sequence shown here is derived from an EMBL/GenBank/DDBJ whole genome shotgun (WGS) entry which is preliminary data.</text>
</comment>
<organism evidence="1 2">
    <name type="scientific">Cupriavidus plantarum</name>
    <dbReference type="NCBI Taxonomy" id="942865"/>
    <lineage>
        <taxon>Bacteria</taxon>
        <taxon>Pseudomonadati</taxon>
        <taxon>Pseudomonadota</taxon>
        <taxon>Betaproteobacteria</taxon>
        <taxon>Burkholderiales</taxon>
        <taxon>Burkholderiaceae</taxon>
        <taxon>Cupriavidus</taxon>
    </lineage>
</organism>